<accession>A0A0B1ZL88</accession>
<feature type="transmembrane region" description="Helical" evidence="5">
    <location>
        <begin position="103"/>
        <end position="122"/>
    </location>
</feature>
<evidence type="ECO:0000256" key="1">
    <source>
        <dbReference type="ARBA" id="ARBA00004141"/>
    </source>
</evidence>
<comment type="caution">
    <text evidence="7">The sequence shown here is derived from an EMBL/GenBank/DDBJ whole genome shotgun (WGS) entry which is preliminary data.</text>
</comment>
<feature type="transmembrane region" description="Helical" evidence="5">
    <location>
        <begin position="184"/>
        <end position="203"/>
    </location>
</feature>
<feature type="transmembrane region" description="Helical" evidence="5">
    <location>
        <begin position="329"/>
        <end position="347"/>
    </location>
</feature>
<dbReference type="EMBL" id="JTDI01000006">
    <property type="protein sequence ID" value="KHK90030.1"/>
    <property type="molecule type" value="Genomic_DNA"/>
</dbReference>
<dbReference type="Proteomes" id="UP000031057">
    <property type="component" value="Unassembled WGS sequence"/>
</dbReference>
<organism evidence="7 8">
    <name type="scientific">Novosphingobium malaysiense</name>
    <dbReference type="NCBI Taxonomy" id="1348853"/>
    <lineage>
        <taxon>Bacteria</taxon>
        <taxon>Pseudomonadati</taxon>
        <taxon>Pseudomonadota</taxon>
        <taxon>Alphaproteobacteria</taxon>
        <taxon>Sphingomonadales</taxon>
        <taxon>Sphingomonadaceae</taxon>
        <taxon>Novosphingobium</taxon>
    </lineage>
</organism>
<keyword evidence="4 5" id="KW-0472">Membrane</keyword>
<feature type="transmembrane region" description="Helical" evidence="5">
    <location>
        <begin position="134"/>
        <end position="150"/>
    </location>
</feature>
<dbReference type="PANTHER" id="PTHR37422">
    <property type="entry name" value="TEICHURONIC ACID BIOSYNTHESIS PROTEIN TUAE"/>
    <property type="match status" value="1"/>
</dbReference>
<protein>
    <recommendedName>
        <fullName evidence="6">O-antigen ligase-related domain-containing protein</fullName>
    </recommendedName>
</protein>
<keyword evidence="8" id="KW-1185">Reference proteome</keyword>
<comment type="subcellular location">
    <subcellularLocation>
        <location evidence="1">Membrane</location>
        <topology evidence="1">Multi-pass membrane protein</topology>
    </subcellularLocation>
</comment>
<dbReference type="STRING" id="1348853.LK12_19320"/>
<name>A0A0B1ZL88_9SPHN</name>
<feature type="transmembrane region" description="Helical" evidence="5">
    <location>
        <begin position="53"/>
        <end position="73"/>
    </location>
</feature>
<sequence>MLNESLELIGRSGAWYPISLAPARTFIAFLSLIPVFAVFVLSWDLKRHEWGRALRGLVVFSVAMVLLGGLQMLTDNKALIFYPRERVRTDYLYGPFANHNSTGLYYVLALALLFAIGGKLRVRTITTTDLWSQWWVQVSVALLLVIAVVLTQSRSSMGVLFVVAGTGALGEISRRNMSAKKKALILVSVGVLSAASIFVLQGSSRFSEGLGRFDNLEDVRPAIWTDTVSSAERYWPIGSGIASFPEVFEVDEALENVWAFHAGRAHNDYLEIAQEGGIVGLMLVLAWIVWFVLSIIRTWNGEQRWHGLAAASGVAAVVLQSFVDYPLRNQAILCLGAVLVGFLARTAKGMMKREGEMTIARF</sequence>
<proteinExistence type="predicted"/>
<keyword evidence="2 5" id="KW-0812">Transmembrane</keyword>
<dbReference type="PANTHER" id="PTHR37422:SF13">
    <property type="entry name" value="LIPOPOLYSACCHARIDE BIOSYNTHESIS PROTEIN PA4999-RELATED"/>
    <property type="match status" value="1"/>
</dbReference>
<evidence type="ECO:0000313" key="8">
    <source>
        <dbReference type="Proteomes" id="UP000031057"/>
    </source>
</evidence>
<dbReference type="Pfam" id="PF04932">
    <property type="entry name" value="Wzy_C"/>
    <property type="match status" value="1"/>
</dbReference>
<reference evidence="7 8" key="1">
    <citation type="submission" date="2014-10" db="EMBL/GenBank/DDBJ databases">
        <title>Genome sequence of Novosphingobium malaysiense MUSC 273(T).</title>
        <authorList>
            <person name="Lee L.-H."/>
        </authorList>
    </citation>
    <scope>NUCLEOTIDE SEQUENCE [LARGE SCALE GENOMIC DNA]</scope>
    <source>
        <strain evidence="7 8">MUSC 273</strain>
    </source>
</reference>
<feature type="transmembrane region" description="Helical" evidence="5">
    <location>
        <begin position="20"/>
        <end position="41"/>
    </location>
</feature>
<evidence type="ECO:0000256" key="5">
    <source>
        <dbReference type="SAM" id="Phobius"/>
    </source>
</evidence>
<evidence type="ECO:0000256" key="2">
    <source>
        <dbReference type="ARBA" id="ARBA00022692"/>
    </source>
</evidence>
<dbReference type="InterPro" id="IPR051533">
    <property type="entry name" value="WaaL-like"/>
</dbReference>
<dbReference type="AlphaFoldDB" id="A0A0B1ZL88"/>
<feature type="transmembrane region" description="Helical" evidence="5">
    <location>
        <begin position="156"/>
        <end position="172"/>
    </location>
</feature>
<feature type="domain" description="O-antigen ligase-related" evidence="6">
    <location>
        <begin position="140"/>
        <end position="284"/>
    </location>
</feature>
<keyword evidence="3 5" id="KW-1133">Transmembrane helix</keyword>
<evidence type="ECO:0000313" key="7">
    <source>
        <dbReference type="EMBL" id="KHK90030.1"/>
    </source>
</evidence>
<dbReference type="GO" id="GO:0016020">
    <property type="term" value="C:membrane"/>
    <property type="evidence" value="ECO:0007669"/>
    <property type="project" value="UniProtKB-SubCell"/>
</dbReference>
<feature type="transmembrane region" description="Helical" evidence="5">
    <location>
        <begin position="305"/>
        <end position="323"/>
    </location>
</feature>
<evidence type="ECO:0000256" key="4">
    <source>
        <dbReference type="ARBA" id="ARBA00023136"/>
    </source>
</evidence>
<evidence type="ECO:0000259" key="6">
    <source>
        <dbReference type="Pfam" id="PF04932"/>
    </source>
</evidence>
<feature type="transmembrane region" description="Helical" evidence="5">
    <location>
        <begin position="276"/>
        <end position="293"/>
    </location>
</feature>
<evidence type="ECO:0000256" key="3">
    <source>
        <dbReference type="ARBA" id="ARBA00022989"/>
    </source>
</evidence>
<dbReference type="InterPro" id="IPR007016">
    <property type="entry name" value="O-antigen_ligase-rel_domated"/>
</dbReference>
<gene>
    <name evidence="7" type="ORF">LK12_19320</name>
</gene>